<dbReference type="RefSeq" id="WP_067305641.1">
    <property type="nucleotide sequence ID" value="NZ_CP016279.1"/>
</dbReference>
<dbReference type="Proteomes" id="UP000092659">
    <property type="component" value="Chromosome"/>
</dbReference>
<dbReference type="Pfam" id="PF19747">
    <property type="entry name" value="DUF6234"/>
    <property type="match status" value="1"/>
</dbReference>
<gene>
    <name evidence="4" type="ORF">AVL59_18540</name>
    <name evidence="5" type="ORF">J2Z21_002876</name>
</gene>
<evidence type="ECO:0000313" key="4">
    <source>
        <dbReference type="EMBL" id="ANP51350.1"/>
    </source>
</evidence>
<dbReference type="EMBL" id="JAGGLP010000005">
    <property type="protein sequence ID" value="MBP2049940.1"/>
    <property type="molecule type" value="Genomic_DNA"/>
</dbReference>
<sequence>MRSLGSGRRHGFPPAFDAGTGTRPRHRGDLGADIGAGCGLVFLELITLVSIFGVWFLSGLNLDPAKTLHTDSLWGYLVAAGGAGVFAIAATAIAARAGAVVTVVGQGVRATLICLIVRSGATAQSHRDGFCRDMPSAAGCNG</sequence>
<evidence type="ECO:0000313" key="7">
    <source>
        <dbReference type="Proteomes" id="UP001519309"/>
    </source>
</evidence>
<feature type="transmembrane region" description="Helical" evidence="2">
    <location>
        <begin position="73"/>
        <end position="95"/>
    </location>
</feature>
<feature type="region of interest" description="Disordered" evidence="1">
    <location>
        <begin position="1"/>
        <end position="23"/>
    </location>
</feature>
<dbReference type="OrthoDB" id="4229942at2"/>
<organism evidence="4 6">
    <name type="scientific">Streptomyces griseochromogenes</name>
    <dbReference type="NCBI Taxonomy" id="68214"/>
    <lineage>
        <taxon>Bacteria</taxon>
        <taxon>Bacillati</taxon>
        <taxon>Actinomycetota</taxon>
        <taxon>Actinomycetes</taxon>
        <taxon>Kitasatosporales</taxon>
        <taxon>Streptomycetaceae</taxon>
        <taxon>Streptomyces</taxon>
    </lineage>
</organism>
<dbReference type="STRING" id="68214.AVL59_18540"/>
<keyword evidence="2" id="KW-0812">Transmembrane</keyword>
<evidence type="ECO:0000256" key="1">
    <source>
        <dbReference type="SAM" id="MobiDB-lite"/>
    </source>
</evidence>
<evidence type="ECO:0000256" key="2">
    <source>
        <dbReference type="SAM" id="Phobius"/>
    </source>
</evidence>
<keyword evidence="7" id="KW-1185">Reference proteome</keyword>
<dbReference type="KEGG" id="sgs:AVL59_18540"/>
<evidence type="ECO:0000313" key="5">
    <source>
        <dbReference type="EMBL" id="MBP2049940.1"/>
    </source>
</evidence>
<name>A0A1B1AXV2_9ACTN</name>
<keyword evidence="2" id="KW-1133">Transmembrane helix</keyword>
<reference evidence="5 7" key="2">
    <citation type="submission" date="2021-03" db="EMBL/GenBank/DDBJ databases">
        <title>Genomic Encyclopedia of Type Strains, Phase IV (KMG-IV): sequencing the most valuable type-strain genomes for metagenomic binning, comparative biology and taxonomic classification.</title>
        <authorList>
            <person name="Goeker M."/>
        </authorList>
    </citation>
    <scope>NUCLEOTIDE SEQUENCE [LARGE SCALE GENOMIC DNA]</scope>
    <source>
        <strain evidence="5 7">DSM 40499</strain>
    </source>
</reference>
<keyword evidence="2" id="KW-0472">Membrane</keyword>
<reference evidence="4 6" key="1">
    <citation type="submission" date="2016-06" db="EMBL/GenBank/DDBJ databases">
        <title>Complete genome sequence of Streptomyces griseochromogenes ATCC 14511, the Blasticidin S producer.</title>
        <authorList>
            <person name="Wu L."/>
        </authorList>
    </citation>
    <scope>NUCLEOTIDE SEQUENCE [LARGE SCALE GENOMIC DNA]</scope>
    <source>
        <strain evidence="4 6">ATCC 14511</strain>
    </source>
</reference>
<dbReference type="EMBL" id="CP016279">
    <property type="protein sequence ID" value="ANP51350.1"/>
    <property type="molecule type" value="Genomic_DNA"/>
</dbReference>
<evidence type="ECO:0000313" key="6">
    <source>
        <dbReference type="Proteomes" id="UP000092659"/>
    </source>
</evidence>
<protein>
    <recommendedName>
        <fullName evidence="3">DUF6234 domain-containing protein</fullName>
    </recommendedName>
</protein>
<accession>A0A1B1AXV2</accession>
<proteinExistence type="predicted"/>
<feature type="domain" description="DUF6234" evidence="3">
    <location>
        <begin position="28"/>
        <end position="140"/>
    </location>
</feature>
<feature type="transmembrane region" description="Helical" evidence="2">
    <location>
        <begin position="34"/>
        <end position="58"/>
    </location>
</feature>
<dbReference type="Proteomes" id="UP001519309">
    <property type="component" value="Unassembled WGS sequence"/>
</dbReference>
<evidence type="ECO:0000259" key="3">
    <source>
        <dbReference type="Pfam" id="PF19747"/>
    </source>
</evidence>
<dbReference type="AlphaFoldDB" id="A0A1B1AXV2"/>
<dbReference type="InterPro" id="IPR046201">
    <property type="entry name" value="DUF6234"/>
</dbReference>